<dbReference type="AlphaFoldDB" id="A0A1H0MDA0"/>
<protein>
    <submittedName>
        <fullName evidence="1">AlpA family transcriptional regulator</fullName>
    </submittedName>
    <submittedName>
        <fullName evidence="3">Transcriptional regulator, AlpA family</fullName>
    </submittedName>
</protein>
<dbReference type="InterPro" id="IPR052931">
    <property type="entry name" value="Prophage_regulatory_activator"/>
</dbReference>
<name>A0A1H0MDA0_PSERE</name>
<evidence type="ECO:0000313" key="4">
    <source>
        <dbReference type="Proteomes" id="UP000186756"/>
    </source>
</evidence>
<reference evidence="4" key="3">
    <citation type="submission" date="2017-01" db="EMBL/GenBank/DDBJ databases">
        <authorList>
            <person name="Poblete-Castro I."/>
        </authorList>
    </citation>
    <scope>NUCLEOTIDE SEQUENCE [LARGE SCALE GENOMIC DNA]</scope>
    <source>
        <strain evidence="4">DSM 18361 / CCUG 53116 / MT1</strain>
    </source>
</reference>
<dbReference type="PANTHER" id="PTHR36154:SF1">
    <property type="entry name" value="DNA-BINDING TRANSCRIPTIONAL ACTIVATOR ALPA"/>
    <property type="match status" value="1"/>
</dbReference>
<evidence type="ECO:0000313" key="3">
    <source>
        <dbReference type="EMBL" id="SDO78402.1"/>
    </source>
</evidence>
<dbReference type="Gene3D" id="1.10.238.160">
    <property type="match status" value="1"/>
</dbReference>
<accession>A0A1H0MDA0</accession>
<evidence type="ECO:0000313" key="5">
    <source>
        <dbReference type="Proteomes" id="UP000198549"/>
    </source>
</evidence>
<dbReference type="EMBL" id="VZPS01000009">
    <property type="protein sequence ID" value="KAB0484848.1"/>
    <property type="molecule type" value="Genomic_DNA"/>
</dbReference>
<organism evidence="3 5">
    <name type="scientific">Pseudomonas reinekei</name>
    <dbReference type="NCBI Taxonomy" id="395598"/>
    <lineage>
        <taxon>Bacteria</taxon>
        <taxon>Pseudomonadati</taxon>
        <taxon>Pseudomonadota</taxon>
        <taxon>Gammaproteobacteria</taxon>
        <taxon>Pseudomonadales</taxon>
        <taxon>Pseudomonadaceae</taxon>
        <taxon>Pseudomonas</taxon>
    </lineage>
</organism>
<dbReference type="EMBL" id="LT629709">
    <property type="protein sequence ID" value="SDO78402.1"/>
    <property type="molecule type" value="Genomic_DNA"/>
</dbReference>
<dbReference type="Proteomes" id="UP000186756">
    <property type="component" value="Unassembled WGS sequence"/>
</dbReference>
<dbReference type="InterPro" id="IPR010260">
    <property type="entry name" value="AlpA"/>
</dbReference>
<evidence type="ECO:0000313" key="2">
    <source>
        <dbReference type="EMBL" id="OLU01659.1"/>
    </source>
</evidence>
<reference evidence="2" key="2">
    <citation type="submission" date="2017-01" db="EMBL/GenBank/DDBJ databases">
        <authorList>
            <person name="Mah S.A."/>
            <person name="Swanson W.J."/>
            <person name="Moy G.W."/>
            <person name="Vacquier V.D."/>
        </authorList>
    </citation>
    <scope>NUCLEOTIDE SEQUENCE [LARGE SCALE GENOMIC DNA]</scope>
    <source>
        <strain evidence="2">MT1</strain>
    </source>
</reference>
<sequence length="74" mass="8516">MNTEPKKAMQILRMAEVTRRVGLSKSTIYDRINPKSTRYDNTFPKPIKIGLSAIGWLDEHINGWIESRITLGQE</sequence>
<dbReference type="OrthoDB" id="8455288at2"/>
<evidence type="ECO:0000313" key="1">
    <source>
        <dbReference type="EMBL" id="KAB0484848.1"/>
    </source>
</evidence>
<reference evidence="1 6" key="4">
    <citation type="submission" date="2019-09" db="EMBL/GenBank/DDBJ databases">
        <title>Draft genome sequences of 48 bacterial type strains from the CCUG.</title>
        <authorList>
            <person name="Tunovic T."/>
            <person name="Pineiro-Iglesias B."/>
            <person name="Unosson C."/>
            <person name="Inganas E."/>
            <person name="Ohlen M."/>
            <person name="Cardew S."/>
            <person name="Jensie-Markopoulos S."/>
            <person name="Salva-Serra F."/>
            <person name="Jaen-Luchoro D."/>
            <person name="Karlsson R."/>
            <person name="Svensson-Stadler L."/>
            <person name="Chun J."/>
            <person name="Moore E."/>
        </authorList>
    </citation>
    <scope>NUCLEOTIDE SEQUENCE [LARGE SCALE GENOMIC DNA]</scope>
    <source>
        <strain evidence="1 6">CCUG 53116</strain>
    </source>
</reference>
<dbReference type="PANTHER" id="PTHR36154">
    <property type="entry name" value="DNA-BINDING TRANSCRIPTIONAL ACTIVATOR ALPA"/>
    <property type="match status" value="1"/>
</dbReference>
<dbReference type="EMBL" id="MSTQ01000010">
    <property type="protein sequence ID" value="OLU01659.1"/>
    <property type="molecule type" value="Genomic_DNA"/>
</dbReference>
<keyword evidence="4" id="KW-1185">Reference proteome</keyword>
<dbReference type="Pfam" id="PF05930">
    <property type="entry name" value="Phage_AlpA"/>
    <property type="match status" value="1"/>
</dbReference>
<gene>
    <name evidence="2" type="ORF">BVK86_18095</name>
    <name evidence="1" type="ORF">F7R15_16195</name>
    <name evidence="3" type="ORF">SAMN04490202_1857</name>
</gene>
<dbReference type="RefSeq" id="WP_075947704.1">
    <property type="nucleotide sequence ID" value="NZ_LT629709.1"/>
</dbReference>
<reference evidence="3 5" key="1">
    <citation type="submission" date="2016-10" db="EMBL/GenBank/DDBJ databases">
        <authorList>
            <person name="de Groot N.N."/>
        </authorList>
    </citation>
    <scope>NUCLEOTIDE SEQUENCE [LARGE SCALE GENOMIC DNA]</scope>
    <source>
        <strain evidence="3 5">BS3776</strain>
    </source>
</reference>
<evidence type="ECO:0000313" key="6">
    <source>
        <dbReference type="Proteomes" id="UP000460142"/>
    </source>
</evidence>
<proteinExistence type="predicted"/>
<dbReference type="Proteomes" id="UP000198549">
    <property type="component" value="Chromosome I"/>
</dbReference>
<dbReference type="Proteomes" id="UP000460142">
    <property type="component" value="Unassembled WGS sequence"/>
</dbReference>